<dbReference type="AlphaFoldDB" id="A0A8E2FAP4"/>
<organism evidence="3 4">
    <name type="scientific">Glonium stellatum</name>
    <dbReference type="NCBI Taxonomy" id="574774"/>
    <lineage>
        <taxon>Eukaryota</taxon>
        <taxon>Fungi</taxon>
        <taxon>Dikarya</taxon>
        <taxon>Ascomycota</taxon>
        <taxon>Pezizomycotina</taxon>
        <taxon>Dothideomycetes</taxon>
        <taxon>Pleosporomycetidae</taxon>
        <taxon>Gloniales</taxon>
        <taxon>Gloniaceae</taxon>
        <taxon>Glonium</taxon>
    </lineage>
</organism>
<dbReference type="PANTHER" id="PTHR24359:SF37">
    <property type="entry name" value="PROTEIN KINASE DOMAIN-CONTAINING PROTEIN"/>
    <property type="match status" value="1"/>
</dbReference>
<feature type="domain" description="Protein kinase" evidence="2">
    <location>
        <begin position="563"/>
        <end position="840"/>
    </location>
</feature>
<dbReference type="GO" id="GO:0005524">
    <property type="term" value="F:ATP binding"/>
    <property type="evidence" value="ECO:0007669"/>
    <property type="project" value="InterPro"/>
</dbReference>
<evidence type="ECO:0000313" key="4">
    <source>
        <dbReference type="Proteomes" id="UP000250140"/>
    </source>
</evidence>
<evidence type="ECO:0000256" key="1">
    <source>
        <dbReference type="SAM" id="MobiDB-lite"/>
    </source>
</evidence>
<protein>
    <recommendedName>
        <fullName evidence="2">Protein kinase domain-containing protein</fullName>
    </recommendedName>
</protein>
<dbReference type="Proteomes" id="UP000250140">
    <property type="component" value="Unassembled WGS sequence"/>
</dbReference>
<dbReference type="GO" id="GO:0004674">
    <property type="term" value="F:protein serine/threonine kinase activity"/>
    <property type="evidence" value="ECO:0007669"/>
    <property type="project" value="TreeGrafter"/>
</dbReference>
<reference evidence="3 4" key="1">
    <citation type="journal article" date="2016" name="Nat. Commun.">
        <title>Ectomycorrhizal ecology is imprinted in the genome of the dominant symbiotic fungus Cenococcum geophilum.</title>
        <authorList>
            <consortium name="DOE Joint Genome Institute"/>
            <person name="Peter M."/>
            <person name="Kohler A."/>
            <person name="Ohm R.A."/>
            <person name="Kuo A."/>
            <person name="Krutzmann J."/>
            <person name="Morin E."/>
            <person name="Arend M."/>
            <person name="Barry K.W."/>
            <person name="Binder M."/>
            <person name="Choi C."/>
            <person name="Clum A."/>
            <person name="Copeland A."/>
            <person name="Grisel N."/>
            <person name="Haridas S."/>
            <person name="Kipfer T."/>
            <person name="LaButti K."/>
            <person name="Lindquist E."/>
            <person name="Lipzen A."/>
            <person name="Maire R."/>
            <person name="Meier B."/>
            <person name="Mihaltcheva S."/>
            <person name="Molinier V."/>
            <person name="Murat C."/>
            <person name="Poggeler S."/>
            <person name="Quandt C.A."/>
            <person name="Sperisen C."/>
            <person name="Tritt A."/>
            <person name="Tisserant E."/>
            <person name="Crous P.W."/>
            <person name="Henrissat B."/>
            <person name="Nehls U."/>
            <person name="Egli S."/>
            <person name="Spatafora J.W."/>
            <person name="Grigoriev I.V."/>
            <person name="Martin F.M."/>
        </authorList>
    </citation>
    <scope>NUCLEOTIDE SEQUENCE [LARGE SCALE GENOMIC DNA]</scope>
    <source>
        <strain evidence="3 4">CBS 207.34</strain>
    </source>
</reference>
<sequence>MSKSIRKRLASTMLLRRKRILYQRSRYAKTHIGPRKTVSQLNVQPHLAQSQGAAPLTQHEQFQQPDKLRITAKAPLSAVQSQANTATTLAADKFRKASSPSVISATKTVPLSNHEKLNFPPAPRGYIKQTQTFRRLKKQHELRHENYPNSLPYYSTYKENPKEPDLPSHIITKLRQQISDAEKDLRSALKQPMEGRREGASTEAQLPLLVEINTRNTDPMFPSCPLCGEAGERLEDHIVGHLRFPALKFLSPIDDIDEEDSESEEGQSKGLDLLSTSTVRSYLEYNVRPTFDDDDTYSRPLERDSKASGSTDPHPRWGGYVKHVARYPTDLTLPNSSAEAFHQLFTLPDISHGDNYPQTWPADPEFEWGFTYGEDSYKGHESDKTPKSFIENQREAEESEAQLIVDSSSSSHTSSTGYKVSMKDKLRRYRIKRPWGNERFIIPQDAQKLLITEKVIKNAIRPGQPYIMNAQLSDEICSFLCEGVTDDDLPLRRKSDNSNRDRWALEGRIGKEIKVLERWKSKWREKFSSAQRLMTSPVFEVGKHYELDASIILPFIEFNHDKEQQLEFRGGSYSEVIIKCIHRSHHHFWSSAENRLIAVKRLISPSENEFEKEKEILNRLGPRNHPNLIRLLATFRQENKWHFIFPDADANLLDYWEKIQMCGIADGVTLIHNLDLLYPLSMEDANEYPPIRLSIRPGEERYGRHGDIKPKNILWFKNDPEVDDPKGVLKVTGFGLGRFHGRDSRSKENPRTVGWSPTYEPPEHPNFSDDYFFSLTTGGDEPVAQVRDGVIEWVKELHQHEKCSALFHDFLLLIMEKMLVIDTKKQIEAADLQNRMNDFVRKADEEYLLEPKSWPKEAGSSRLPLHEKRKKPHSRGLNVTFSETTIQYPERSLTQSLRRTVTCPTQLK</sequence>
<dbReference type="InterPro" id="IPR000719">
    <property type="entry name" value="Prot_kinase_dom"/>
</dbReference>
<feature type="region of interest" description="Disordered" evidence="1">
    <location>
        <begin position="855"/>
        <end position="876"/>
    </location>
</feature>
<dbReference type="InterPro" id="IPR011009">
    <property type="entry name" value="Kinase-like_dom_sf"/>
</dbReference>
<proteinExistence type="predicted"/>
<name>A0A8E2FAP4_9PEZI</name>
<feature type="compositionally biased region" description="Basic and acidic residues" evidence="1">
    <location>
        <begin position="296"/>
        <end position="306"/>
    </location>
</feature>
<keyword evidence="4" id="KW-1185">Reference proteome</keyword>
<dbReference type="SMART" id="SM00220">
    <property type="entry name" value="S_TKc"/>
    <property type="match status" value="1"/>
</dbReference>
<feature type="region of interest" description="Disordered" evidence="1">
    <location>
        <begin position="293"/>
        <end position="317"/>
    </location>
</feature>
<gene>
    <name evidence="3" type="ORF">AOQ84DRAFT_372110</name>
</gene>
<feature type="region of interest" description="Disordered" evidence="1">
    <location>
        <begin position="742"/>
        <end position="762"/>
    </location>
</feature>
<dbReference type="OrthoDB" id="1046782at2759"/>
<dbReference type="PANTHER" id="PTHR24359">
    <property type="entry name" value="SERINE/THREONINE-PROTEIN KINASE SBK1"/>
    <property type="match status" value="1"/>
</dbReference>
<dbReference type="PROSITE" id="PS50011">
    <property type="entry name" value="PROTEIN_KINASE_DOM"/>
    <property type="match status" value="1"/>
</dbReference>
<accession>A0A8E2FAP4</accession>
<dbReference type="Gene3D" id="1.10.510.10">
    <property type="entry name" value="Transferase(Phosphotransferase) domain 1"/>
    <property type="match status" value="1"/>
</dbReference>
<dbReference type="EMBL" id="KV748709">
    <property type="protein sequence ID" value="OCL13524.1"/>
    <property type="molecule type" value="Genomic_DNA"/>
</dbReference>
<evidence type="ECO:0000259" key="2">
    <source>
        <dbReference type="PROSITE" id="PS50011"/>
    </source>
</evidence>
<dbReference type="SUPFAM" id="SSF56112">
    <property type="entry name" value="Protein kinase-like (PK-like)"/>
    <property type="match status" value="1"/>
</dbReference>
<evidence type="ECO:0000313" key="3">
    <source>
        <dbReference type="EMBL" id="OCL13524.1"/>
    </source>
</evidence>